<keyword evidence="2" id="KW-1185">Reference proteome</keyword>
<dbReference type="EMBL" id="MVGT01003350">
    <property type="protein sequence ID" value="OVA04172.1"/>
    <property type="molecule type" value="Genomic_DNA"/>
</dbReference>
<comment type="caution">
    <text evidence="1">The sequence shown here is derived from an EMBL/GenBank/DDBJ whole genome shotgun (WGS) entry which is preliminary data.</text>
</comment>
<protein>
    <submittedName>
        <fullName evidence="1">Uncharacterized protein</fullName>
    </submittedName>
</protein>
<dbReference type="Proteomes" id="UP000195402">
    <property type="component" value="Unassembled WGS sequence"/>
</dbReference>
<name>A0A200Q118_MACCD</name>
<gene>
    <name evidence="1" type="ORF">BVC80_8707g14</name>
</gene>
<evidence type="ECO:0000313" key="2">
    <source>
        <dbReference type="Proteomes" id="UP000195402"/>
    </source>
</evidence>
<accession>A0A200Q118</accession>
<proteinExistence type="predicted"/>
<dbReference type="InParanoid" id="A0A200Q118"/>
<evidence type="ECO:0000313" key="1">
    <source>
        <dbReference type="EMBL" id="OVA04172.1"/>
    </source>
</evidence>
<reference evidence="1 2" key="1">
    <citation type="journal article" date="2017" name="Mol. Plant">
        <title>The Genome of Medicinal Plant Macleaya cordata Provides New Insights into Benzylisoquinoline Alkaloids Metabolism.</title>
        <authorList>
            <person name="Liu X."/>
            <person name="Liu Y."/>
            <person name="Huang P."/>
            <person name="Ma Y."/>
            <person name="Qing Z."/>
            <person name="Tang Q."/>
            <person name="Cao H."/>
            <person name="Cheng P."/>
            <person name="Zheng Y."/>
            <person name="Yuan Z."/>
            <person name="Zhou Y."/>
            <person name="Liu J."/>
            <person name="Tang Z."/>
            <person name="Zhuo Y."/>
            <person name="Zhang Y."/>
            <person name="Yu L."/>
            <person name="Huang J."/>
            <person name="Yang P."/>
            <person name="Peng Q."/>
            <person name="Zhang J."/>
            <person name="Jiang W."/>
            <person name="Zhang Z."/>
            <person name="Lin K."/>
            <person name="Ro D.K."/>
            <person name="Chen X."/>
            <person name="Xiong X."/>
            <person name="Shang Y."/>
            <person name="Huang S."/>
            <person name="Zeng J."/>
        </authorList>
    </citation>
    <scope>NUCLEOTIDE SEQUENCE [LARGE SCALE GENOMIC DNA]</scope>
    <source>
        <strain evidence="2">cv. BLH2017</strain>
        <tissue evidence="1">Root</tissue>
    </source>
</reference>
<sequence length="80" mass="8871">MIFGNAENAKSIALLEVVKWAIDMNLNKVTLLVGLVILLQELVTNQQTSLPSSQGKIDGTDLGMRNLQNKYVLFCMKTTM</sequence>
<organism evidence="1 2">
    <name type="scientific">Macleaya cordata</name>
    <name type="common">Five-seeded plume-poppy</name>
    <name type="synonym">Bocconia cordata</name>
    <dbReference type="NCBI Taxonomy" id="56857"/>
    <lineage>
        <taxon>Eukaryota</taxon>
        <taxon>Viridiplantae</taxon>
        <taxon>Streptophyta</taxon>
        <taxon>Embryophyta</taxon>
        <taxon>Tracheophyta</taxon>
        <taxon>Spermatophyta</taxon>
        <taxon>Magnoliopsida</taxon>
        <taxon>Ranunculales</taxon>
        <taxon>Papaveraceae</taxon>
        <taxon>Papaveroideae</taxon>
        <taxon>Macleaya</taxon>
    </lineage>
</organism>
<dbReference type="AlphaFoldDB" id="A0A200Q118"/>